<dbReference type="eggNOG" id="ENOG502RBCG">
    <property type="taxonomic scope" value="Eukaryota"/>
</dbReference>
<dbReference type="Gene3D" id="3.40.50.150">
    <property type="entry name" value="Vaccinia Virus protein VP39"/>
    <property type="match status" value="1"/>
</dbReference>
<sequence>MSDDTERVSVHDRIFQKISLDEKIYFAPVAIDDREESRLTAQHDLITRLLGNRLFSDRIPVTEPQSILECGYGGGDWAVQFADEFEDCEVTAIDIFPMPVSDQPENLELIGYNLNDPLRDPDIFKANQYDLIHSRFVSPGIKTGRWPRYIRDMKLLLRPGGWVQVMEYLPIIQSHNGRLTDDSAVRRWWQSYQAAMTRMDRDPRVGRRLSQLLVESRYRDVAVDILQLHIGGWPADPAKANMGEEAIDVIGDLLESIGLWPFTAELGWTAAQFDHLMEEVREELEDAELKLYMEIFVGRGRKSTG</sequence>
<dbReference type="SUPFAM" id="SSF53335">
    <property type="entry name" value="S-adenosyl-L-methionine-dependent methyltransferases"/>
    <property type="match status" value="1"/>
</dbReference>
<accession>M2U2P6</accession>
<dbReference type="HOGENOM" id="CLU_010595_10_1_1"/>
<dbReference type="STRING" id="701091.M2U2P6"/>
<dbReference type="GO" id="GO:0008168">
    <property type="term" value="F:methyltransferase activity"/>
    <property type="evidence" value="ECO:0007669"/>
    <property type="project" value="TreeGrafter"/>
</dbReference>
<dbReference type="Pfam" id="PF13489">
    <property type="entry name" value="Methyltransf_23"/>
    <property type="match status" value="1"/>
</dbReference>
<dbReference type="AlphaFoldDB" id="M2U2P6"/>
<dbReference type="EMBL" id="KB445581">
    <property type="protein sequence ID" value="EMD88291.1"/>
    <property type="molecule type" value="Genomic_DNA"/>
</dbReference>
<keyword evidence="2" id="KW-1185">Reference proteome</keyword>
<reference evidence="1 2" key="1">
    <citation type="journal article" date="2012" name="PLoS Pathog.">
        <title>Diverse lifestyles and strategies of plant pathogenesis encoded in the genomes of eighteen Dothideomycetes fungi.</title>
        <authorList>
            <person name="Ohm R.A."/>
            <person name="Feau N."/>
            <person name="Henrissat B."/>
            <person name="Schoch C.L."/>
            <person name="Horwitz B.A."/>
            <person name="Barry K.W."/>
            <person name="Condon B.J."/>
            <person name="Copeland A.C."/>
            <person name="Dhillon B."/>
            <person name="Glaser F."/>
            <person name="Hesse C.N."/>
            <person name="Kosti I."/>
            <person name="LaButti K."/>
            <person name="Lindquist E.A."/>
            <person name="Lucas S."/>
            <person name="Salamov A.A."/>
            <person name="Bradshaw R.E."/>
            <person name="Ciuffetti L."/>
            <person name="Hamelin R.C."/>
            <person name="Kema G.H.J."/>
            <person name="Lawrence C."/>
            <person name="Scott J.A."/>
            <person name="Spatafora J.W."/>
            <person name="Turgeon B.G."/>
            <person name="de Wit P.J.G.M."/>
            <person name="Zhong S."/>
            <person name="Goodwin S.B."/>
            <person name="Grigoriev I.V."/>
        </authorList>
    </citation>
    <scope>NUCLEOTIDE SEQUENCE [LARGE SCALE GENOMIC DNA]</scope>
    <source>
        <strain evidence="2">C5 / ATCC 48332 / race O</strain>
    </source>
</reference>
<dbReference type="PANTHER" id="PTHR43591">
    <property type="entry name" value="METHYLTRANSFERASE"/>
    <property type="match status" value="1"/>
</dbReference>
<protein>
    <recommendedName>
        <fullName evidence="3">Methyltransferase domain-containing protein</fullName>
    </recommendedName>
</protein>
<dbReference type="InterPro" id="IPR029063">
    <property type="entry name" value="SAM-dependent_MTases_sf"/>
</dbReference>
<name>M2U2P6_COCH5</name>
<dbReference type="OMA" id="FPLYVCI"/>
<dbReference type="CDD" id="cd02440">
    <property type="entry name" value="AdoMet_MTases"/>
    <property type="match status" value="1"/>
</dbReference>
<evidence type="ECO:0000313" key="2">
    <source>
        <dbReference type="Proteomes" id="UP000016936"/>
    </source>
</evidence>
<gene>
    <name evidence="1" type="ORF">COCHEDRAFT_1144464</name>
</gene>
<evidence type="ECO:0000313" key="1">
    <source>
        <dbReference type="EMBL" id="EMD88291.1"/>
    </source>
</evidence>
<reference evidence="2" key="2">
    <citation type="journal article" date="2013" name="PLoS Genet.">
        <title>Comparative genome structure, secondary metabolite, and effector coding capacity across Cochliobolus pathogens.</title>
        <authorList>
            <person name="Condon B.J."/>
            <person name="Leng Y."/>
            <person name="Wu D."/>
            <person name="Bushley K.E."/>
            <person name="Ohm R.A."/>
            <person name="Otillar R."/>
            <person name="Martin J."/>
            <person name="Schackwitz W."/>
            <person name="Grimwood J."/>
            <person name="MohdZainudin N."/>
            <person name="Xue C."/>
            <person name="Wang R."/>
            <person name="Manning V.A."/>
            <person name="Dhillon B."/>
            <person name="Tu Z.J."/>
            <person name="Steffenson B.J."/>
            <person name="Salamov A."/>
            <person name="Sun H."/>
            <person name="Lowry S."/>
            <person name="LaButti K."/>
            <person name="Han J."/>
            <person name="Copeland A."/>
            <person name="Lindquist E."/>
            <person name="Barry K."/>
            <person name="Schmutz J."/>
            <person name="Baker S.E."/>
            <person name="Ciuffetti L.M."/>
            <person name="Grigoriev I.V."/>
            <person name="Zhong S."/>
            <person name="Turgeon B.G."/>
        </authorList>
    </citation>
    <scope>NUCLEOTIDE SEQUENCE [LARGE SCALE GENOMIC DNA]</scope>
    <source>
        <strain evidence="2">C5 / ATCC 48332 / race O</strain>
    </source>
</reference>
<organism evidence="1 2">
    <name type="scientific">Cochliobolus heterostrophus (strain C5 / ATCC 48332 / race O)</name>
    <name type="common">Southern corn leaf blight fungus</name>
    <name type="synonym">Bipolaris maydis</name>
    <dbReference type="NCBI Taxonomy" id="701091"/>
    <lineage>
        <taxon>Eukaryota</taxon>
        <taxon>Fungi</taxon>
        <taxon>Dikarya</taxon>
        <taxon>Ascomycota</taxon>
        <taxon>Pezizomycotina</taxon>
        <taxon>Dothideomycetes</taxon>
        <taxon>Pleosporomycetidae</taxon>
        <taxon>Pleosporales</taxon>
        <taxon>Pleosporineae</taxon>
        <taxon>Pleosporaceae</taxon>
        <taxon>Bipolaris</taxon>
    </lineage>
</organism>
<dbReference type="PANTHER" id="PTHR43591:SF24">
    <property type="entry name" value="2-METHOXY-6-POLYPRENYL-1,4-BENZOQUINOL METHYLASE, MITOCHONDRIAL"/>
    <property type="match status" value="1"/>
</dbReference>
<evidence type="ECO:0008006" key="3">
    <source>
        <dbReference type="Google" id="ProtNLM"/>
    </source>
</evidence>
<proteinExistence type="predicted"/>
<dbReference type="OrthoDB" id="506498at2759"/>
<dbReference type="Proteomes" id="UP000016936">
    <property type="component" value="Unassembled WGS sequence"/>
</dbReference>